<evidence type="ECO:0000256" key="2">
    <source>
        <dbReference type="ARBA" id="ARBA00022679"/>
    </source>
</evidence>
<keyword evidence="4" id="KW-1185">Reference proteome</keyword>
<dbReference type="SUPFAM" id="SSF53756">
    <property type="entry name" value="UDP-Glycosyltransferase/glycogen phosphorylase"/>
    <property type="match status" value="1"/>
</dbReference>
<dbReference type="GO" id="GO:0005829">
    <property type="term" value="C:cytosol"/>
    <property type="evidence" value="ECO:0007669"/>
    <property type="project" value="TreeGrafter"/>
</dbReference>
<evidence type="ECO:0000313" key="3">
    <source>
        <dbReference type="EMBL" id="SDI22362.1"/>
    </source>
</evidence>
<dbReference type="AlphaFoldDB" id="A0A1G8IU74"/>
<dbReference type="InterPro" id="IPR002201">
    <property type="entry name" value="Glyco_trans_9"/>
</dbReference>
<dbReference type="GO" id="GO:0008713">
    <property type="term" value="F:ADP-heptose-lipopolysaccharide heptosyltransferase activity"/>
    <property type="evidence" value="ECO:0007669"/>
    <property type="project" value="TreeGrafter"/>
</dbReference>
<protein>
    <submittedName>
        <fullName evidence="3">ADP-heptose:LPS heptosyltransferase</fullName>
    </submittedName>
</protein>
<dbReference type="STRING" id="551996.SAMN05192573_117109"/>
<dbReference type="RefSeq" id="WP_091173981.1">
    <property type="nucleotide sequence ID" value="NZ_FNCG01000017.1"/>
</dbReference>
<evidence type="ECO:0000256" key="1">
    <source>
        <dbReference type="ARBA" id="ARBA00022676"/>
    </source>
</evidence>
<dbReference type="EMBL" id="FNCG01000017">
    <property type="protein sequence ID" value="SDI22362.1"/>
    <property type="molecule type" value="Genomic_DNA"/>
</dbReference>
<sequence>MMLLKRSTNKILRILFHFFNQTSLPFKSNRILIVRLDALGDYILFRNYIKCIKHAPKFKSYKLTLLGNIAFKDIAEAYDKDVIDEFIWIAPSIIYDINKKIRLSFAIKKKAFDILINPVHSRVLHTDEFISQLGAKQKICSSGDDTNMESLEELKRSYKFYDSIVDVPGTDYFEYLRNHKFIEILTGQRIGTSLNLPTESKSTEKRALQLVIFPGAGQEYRRWGTNLFATAIDSIMANSTFKITVTIAGSSTDSCLATEIISQSKNKEKIEDKTGKTNLVELIELINNADLLISNDTSAIHIATGTKTTAICISNGNHFGRFVPYPLTIANNIYTFYPSEEFNNKDNYALLNDLYKRGSNLNINNVDPIVISNKAISILNNAS</sequence>
<keyword evidence="2 3" id="KW-0808">Transferase</keyword>
<dbReference type="Proteomes" id="UP000199705">
    <property type="component" value="Unassembled WGS sequence"/>
</dbReference>
<dbReference type="GO" id="GO:0009244">
    <property type="term" value="P:lipopolysaccharide core region biosynthetic process"/>
    <property type="evidence" value="ECO:0007669"/>
    <property type="project" value="TreeGrafter"/>
</dbReference>
<dbReference type="InterPro" id="IPR051199">
    <property type="entry name" value="LPS_LOS_Heptosyltrfase"/>
</dbReference>
<dbReference type="PANTHER" id="PTHR30160:SF1">
    <property type="entry name" value="LIPOPOLYSACCHARIDE 1,2-N-ACETYLGLUCOSAMINETRANSFERASE-RELATED"/>
    <property type="match status" value="1"/>
</dbReference>
<gene>
    <name evidence="3" type="ORF">SAMN05192573_117109</name>
</gene>
<name>A0A1G8IU74_9SPHI</name>
<dbReference type="PANTHER" id="PTHR30160">
    <property type="entry name" value="TETRAACYLDISACCHARIDE 4'-KINASE-RELATED"/>
    <property type="match status" value="1"/>
</dbReference>
<dbReference type="Gene3D" id="3.40.50.2000">
    <property type="entry name" value="Glycogen Phosphorylase B"/>
    <property type="match status" value="2"/>
</dbReference>
<organism evidence="3 4">
    <name type="scientific">Mucilaginibacter gossypii</name>
    <dbReference type="NCBI Taxonomy" id="551996"/>
    <lineage>
        <taxon>Bacteria</taxon>
        <taxon>Pseudomonadati</taxon>
        <taxon>Bacteroidota</taxon>
        <taxon>Sphingobacteriia</taxon>
        <taxon>Sphingobacteriales</taxon>
        <taxon>Sphingobacteriaceae</taxon>
        <taxon>Mucilaginibacter</taxon>
    </lineage>
</organism>
<evidence type="ECO:0000313" key="4">
    <source>
        <dbReference type="Proteomes" id="UP000199705"/>
    </source>
</evidence>
<dbReference type="CDD" id="cd03789">
    <property type="entry name" value="GT9_LPS_heptosyltransferase"/>
    <property type="match status" value="1"/>
</dbReference>
<accession>A0A1G8IU74</accession>
<proteinExistence type="predicted"/>
<dbReference type="Pfam" id="PF01075">
    <property type="entry name" value="Glyco_transf_9"/>
    <property type="match status" value="1"/>
</dbReference>
<reference evidence="4" key="1">
    <citation type="submission" date="2016-10" db="EMBL/GenBank/DDBJ databases">
        <authorList>
            <person name="Varghese N."/>
            <person name="Submissions S."/>
        </authorList>
    </citation>
    <scope>NUCLEOTIDE SEQUENCE [LARGE SCALE GENOMIC DNA]</scope>
    <source>
        <strain evidence="4">Gh-67</strain>
    </source>
</reference>
<keyword evidence="1" id="KW-0328">Glycosyltransferase</keyword>